<dbReference type="PANTHER" id="PTHR30605:SF0">
    <property type="entry name" value="ANHYDRO-N-ACETYLMURAMIC ACID KINASE"/>
    <property type="match status" value="1"/>
</dbReference>
<dbReference type="Proteomes" id="UP000000707">
    <property type="component" value="Unassembled WGS sequence"/>
</dbReference>
<dbReference type="Gene3D" id="3.30.420.40">
    <property type="match status" value="2"/>
</dbReference>
<dbReference type="PANTHER" id="PTHR30605">
    <property type="entry name" value="ANHYDRO-N-ACETYLMURAMIC ACID KINASE"/>
    <property type="match status" value="1"/>
</dbReference>
<dbReference type="GO" id="GO:0005524">
    <property type="term" value="F:ATP binding"/>
    <property type="evidence" value="ECO:0007669"/>
    <property type="project" value="InterPro"/>
</dbReference>
<gene>
    <name evidence="1" type="ORF">CANTEDRAFT_137323</name>
</gene>
<protein>
    <submittedName>
        <fullName evidence="1">UPF0075-domain-containing protein</fullName>
    </submittedName>
</protein>
<dbReference type="KEGG" id="cten:18250054"/>
<sequence length="416" mass="44911">MTGKKLNVVGLNCGTSIDGIDVAQLEVSLEQADNAAGFFSLNVKLLHYSEAQIDPHLKKLVLDTCYPGKSTTIADVCDLNFAIGEAFGNAVLDSGINLDEVDLISSHGQTVWHEPRGGVRNSTLQLGEPSVISQLTGKTVVSGFRTAEVAVGRQGAPICGFLESALLHDDAKVIISQNIGGIGNATVIDPKLTFFQFDTGPGNMMIDTAVKILTDNQKQYDVSGSMANEGENEIDHEYVEAFLNQPYFGLSPPKTTGRELFGDNVSERITKELISKGLSPSGVVATITRITSESISRAYEMHVLPQVTNSEIDEIYLCGGGAYNTNLVKNLQKRFPTTKVAKLNERSPVNAESKEAVAFAILGYLCITGAYAEIPRFSESEEKTHMGVITPGKNFNRLFSWISGLDGMVLKNVIVK</sequence>
<dbReference type="GO" id="GO:0016773">
    <property type="term" value="F:phosphotransferase activity, alcohol group as acceptor"/>
    <property type="evidence" value="ECO:0007669"/>
    <property type="project" value="InterPro"/>
</dbReference>
<accession>G3BCQ1</accession>
<dbReference type="eggNOG" id="ENOG502QUN9">
    <property type="taxonomic scope" value="Eukaryota"/>
</dbReference>
<name>G3BCQ1_CANTC</name>
<dbReference type="HOGENOM" id="CLU_038782_1_0_1"/>
<organism evidence="2">
    <name type="scientific">Candida tenuis (strain ATCC 10573 / BCRC 21748 / CBS 615 / JCM 9827 / NBRC 10315 / NRRL Y-1498 / VKM Y-70)</name>
    <name type="common">Yeast</name>
    <name type="synonym">Yamadazyma tenuis</name>
    <dbReference type="NCBI Taxonomy" id="590646"/>
    <lineage>
        <taxon>Eukaryota</taxon>
        <taxon>Fungi</taxon>
        <taxon>Dikarya</taxon>
        <taxon>Ascomycota</taxon>
        <taxon>Saccharomycotina</taxon>
        <taxon>Pichiomycetes</taxon>
        <taxon>Debaryomycetaceae</taxon>
        <taxon>Yamadazyma</taxon>
    </lineage>
</organism>
<dbReference type="Pfam" id="PF03702">
    <property type="entry name" value="AnmK"/>
    <property type="match status" value="1"/>
</dbReference>
<evidence type="ECO:0000313" key="2">
    <source>
        <dbReference type="Proteomes" id="UP000000707"/>
    </source>
</evidence>
<proteinExistence type="predicted"/>
<dbReference type="EMBL" id="GL996528">
    <property type="protein sequence ID" value="EGV60852.1"/>
    <property type="molecule type" value="Genomic_DNA"/>
</dbReference>
<dbReference type="STRING" id="590646.G3BCQ1"/>
<dbReference type="InterPro" id="IPR043129">
    <property type="entry name" value="ATPase_NBD"/>
</dbReference>
<dbReference type="GO" id="GO:0009254">
    <property type="term" value="P:peptidoglycan turnover"/>
    <property type="evidence" value="ECO:0007669"/>
    <property type="project" value="InterPro"/>
</dbReference>
<dbReference type="RefSeq" id="XP_006690066.1">
    <property type="nucleotide sequence ID" value="XM_006690003.1"/>
</dbReference>
<dbReference type="AlphaFoldDB" id="G3BCQ1"/>
<dbReference type="SUPFAM" id="SSF53067">
    <property type="entry name" value="Actin-like ATPase domain"/>
    <property type="match status" value="1"/>
</dbReference>
<dbReference type="GeneID" id="18250054"/>
<dbReference type="GO" id="GO:0006040">
    <property type="term" value="P:amino sugar metabolic process"/>
    <property type="evidence" value="ECO:0007669"/>
    <property type="project" value="InterPro"/>
</dbReference>
<reference evidence="1 2" key="1">
    <citation type="journal article" date="2011" name="Proc. Natl. Acad. Sci. U.S.A.">
        <title>Comparative genomics of xylose-fermenting fungi for enhanced biofuel production.</title>
        <authorList>
            <person name="Wohlbach D.J."/>
            <person name="Kuo A."/>
            <person name="Sato T.K."/>
            <person name="Potts K.M."/>
            <person name="Salamov A.A."/>
            <person name="LaButti K.M."/>
            <person name="Sun H."/>
            <person name="Clum A."/>
            <person name="Pangilinan J.L."/>
            <person name="Lindquist E.A."/>
            <person name="Lucas S."/>
            <person name="Lapidus A."/>
            <person name="Jin M."/>
            <person name="Gunawan C."/>
            <person name="Balan V."/>
            <person name="Dale B.E."/>
            <person name="Jeffries T.W."/>
            <person name="Zinkel R."/>
            <person name="Barry K.W."/>
            <person name="Grigoriev I.V."/>
            <person name="Gasch A.P."/>
        </authorList>
    </citation>
    <scope>NUCLEOTIDE SEQUENCE [LARGE SCALE GENOMIC DNA]</scope>
    <source>
        <strain evidence="2">ATCC 10573 / BCRC 21748 / CBS 615 / JCM 9827 / NBRC 10315 / NRRL Y-1498 / VKM Y-70</strain>
    </source>
</reference>
<dbReference type="InterPro" id="IPR005338">
    <property type="entry name" value="Anhydro_N_Ac-Mur_kinase"/>
</dbReference>
<dbReference type="OrthoDB" id="5427593at2759"/>
<evidence type="ECO:0000313" key="1">
    <source>
        <dbReference type="EMBL" id="EGV60852.1"/>
    </source>
</evidence>
<keyword evidence="2" id="KW-1185">Reference proteome</keyword>